<protein>
    <recommendedName>
        <fullName evidence="1">Elongation factor 2</fullName>
    </recommendedName>
</protein>
<dbReference type="GO" id="GO:0005829">
    <property type="term" value="C:cytosol"/>
    <property type="evidence" value="ECO:0007669"/>
    <property type="project" value="TreeGrafter"/>
</dbReference>
<dbReference type="SUPFAM" id="SSF50447">
    <property type="entry name" value="Translation proteins"/>
    <property type="match status" value="1"/>
</dbReference>
<evidence type="ECO:0000256" key="3">
    <source>
        <dbReference type="ARBA" id="ARBA00022741"/>
    </source>
</evidence>
<dbReference type="SMART" id="SM00889">
    <property type="entry name" value="EFG_IV"/>
    <property type="match status" value="1"/>
</dbReference>
<dbReference type="VEuPathDB" id="AmoebaDB:ACA1_176010"/>
<evidence type="ECO:0000256" key="5">
    <source>
        <dbReference type="ARBA" id="ARBA00024731"/>
    </source>
</evidence>
<dbReference type="Gene3D" id="3.30.70.240">
    <property type="match status" value="1"/>
</dbReference>
<dbReference type="InterPro" id="IPR000640">
    <property type="entry name" value="EFG_V-like"/>
</dbReference>
<dbReference type="EMBL" id="KB007811">
    <property type="protein sequence ID" value="ELR24923.1"/>
    <property type="molecule type" value="Genomic_DNA"/>
</dbReference>
<dbReference type="STRING" id="1257118.L8HJR2"/>
<dbReference type="GO" id="GO:0003746">
    <property type="term" value="F:translation elongation factor activity"/>
    <property type="evidence" value="ECO:0007669"/>
    <property type="project" value="UniProtKB-KW"/>
</dbReference>
<feature type="region of interest" description="Disordered" evidence="6">
    <location>
        <begin position="629"/>
        <end position="649"/>
    </location>
</feature>
<dbReference type="Gene3D" id="3.30.230.10">
    <property type="match status" value="1"/>
</dbReference>
<dbReference type="AlphaFoldDB" id="L8HJR2"/>
<dbReference type="Pfam" id="PF00679">
    <property type="entry name" value="EFG_C"/>
    <property type="match status" value="1"/>
</dbReference>
<dbReference type="InterPro" id="IPR000795">
    <property type="entry name" value="T_Tr_GTP-bd_dom"/>
</dbReference>
<keyword evidence="10" id="KW-1185">Reference proteome</keyword>
<dbReference type="GO" id="GO:0005525">
    <property type="term" value="F:GTP binding"/>
    <property type="evidence" value="ECO:0007669"/>
    <property type="project" value="UniProtKB-KW"/>
</dbReference>
<organism evidence="9 10">
    <name type="scientific">Acanthamoeba castellanii (strain ATCC 30010 / Neff)</name>
    <dbReference type="NCBI Taxonomy" id="1257118"/>
    <lineage>
        <taxon>Eukaryota</taxon>
        <taxon>Amoebozoa</taxon>
        <taxon>Discosea</taxon>
        <taxon>Longamoebia</taxon>
        <taxon>Centramoebida</taxon>
        <taxon>Acanthamoebidae</taxon>
        <taxon>Acanthamoeba</taxon>
    </lineage>
</organism>
<keyword evidence="9" id="KW-0648">Protein biosynthesis</keyword>
<evidence type="ECO:0000313" key="10">
    <source>
        <dbReference type="Proteomes" id="UP000011083"/>
    </source>
</evidence>
<dbReference type="PANTHER" id="PTHR42908">
    <property type="entry name" value="TRANSLATION ELONGATION FACTOR-RELATED"/>
    <property type="match status" value="1"/>
</dbReference>
<comment type="function">
    <text evidence="5">Catalyzes the GTP-dependent ribosomal translocation step during translation elongation. During this step, the ribosome changes from the pre-translocational (PRE) to the post-translocational (POST) state as the newly formed A-site-bound peptidyl-tRNA and P-site-bound deacylated tRNA move to the P and E sites, respectively. Catalyzes the coordinated movement of the two tRNA molecules, the mRNA and conformational changes in the ribosome.</text>
</comment>
<dbReference type="Gene3D" id="3.40.50.300">
    <property type="entry name" value="P-loop containing nucleotide triphosphate hydrolases"/>
    <property type="match status" value="1"/>
</dbReference>
<dbReference type="InterPro" id="IPR027417">
    <property type="entry name" value="P-loop_NTPase"/>
</dbReference>
<sequence>MQVGAGLRLTDGALVVVDCMEGMRLLTETALRYALSERVKPVLVISKLDQAILEHKLKPEALYERLCAIVAAFNGLVSTLRSEGMSDSLARPDEGSVVFASGLHGWGFTLHTFAERLRKALGGEGEAAQITKRLWGDHFYDPDTKTWLTTSVCHTTGKKLRRGFCRFVLEPIYKIIRGCLGGSDKRRFRKTHLRQLDIKLDGYDHISDATEVMKSTMATLLPLPGALVKTIAEHLPSPMEAQVYRAEVLYAGSADDECSMAIARCDEDGPLMLHIAKLVLSPGHDAKERTFYALGRVFAGTVVRVLASSHNRFYWDRPESKLGSVAGLYAVVHGRFEPVDAATAGDIVILPDDCFFDSGTITSSDITLKHSFRPILRPSFVIGTALQLKCWLDEYADEGLVICGAGTQPLELLVGRATTYLASLGVEFTSHSAPAVSLRETVTAPSSQVCLTKSPNKNNRLYMTAEPLPPGLADAIDTHDVDPSADPHILSRQLYTWNVVMWGWGPNERGPNALFDMVLDTGRYCYPYRHEVKSAVVSGFNFATQEGVLCGEPVRGVRFNLVDTTLHPDARRRGAGQIIPTARRGVWAALMAAQPRLMEPVYLIEARANEANIDAACALIAQRRGQVLSPHPDRRTNVNDSTGGLTTDHNEPKHAIVAYLPVAESLGFWAALREATGGANVQFVFDHWQLVEGDPRDPSSRAGQLVLGVRRRKGLKEEIPSLDDLVDKL</sequence>
<dbReference type="GO" id="GO:0003924">
    <property type="term" value="F:GTPase activity"/>
    <property type="evidence" value="ECO:0007669"/>
    <property type="project" value="InterPro"/>
</dbReference>
<accession>L8HJR2</accession>
<dbReference type="GeneID" id="14925958"/>
<feature type="compositionally biased region" description="Polar residues" evidence="6">
    <location>
        <begin position="638"/>
        <end position="647"/>
    </location>
</feature>
<keyword evidence="9" id="KW-0251">Elongation factor</keyword>
<dbReference type="Gene3D" id="2.40.30.10">
    <property type="entry name" value="Translation factors"/>
    <property type="match status" value="1"/>
</dbReference>
<name>L8HJR2_ACACF</name>
<evidence type="ECO:0000256" key="4">
    <source>
        <dbReference type="ARBA" id="ARBA00023134"/>
    </source>
</evidence>
<dbReference type="RefSeq" id="XP_004356823.1">
    <property type="nucleotide sequence ID" value="XM_004356770.1"/>
</dbReference>
<keyword evidence="2" id="KW-0963">Cytoplasm</keyword>
<dbReference type="InterPro" id="IPR009000">
    <property type="entry name" value="Transl_B-barrel_sf"/>
</dbReference>
<evidence type="ECO:0000256" key="1">
    <source>
        <dbReference type="ARBA" id="ARBA00017891"/>
    </source>
</evidence>
<dbReference type="Proteomes" id="UP000011083">
    <property type="component" value="Unassembled WGS sequence"/>
</dbReference>
<dbReference type="KEGG" id="acan:ACA1_176010"/>
<dbReference type="CDD" id="cd01681">
    <property type="entry name" value="aeEF2_snRNP_like_IV"/>
    <property type="match status" value="1"/>
</dbReference>
<evidence type="ECO:0000259" key="8">
    <source>
        <dbReference type="SMART" id="SM00889"/>
    </source>
</evidence>
<feature type="domain" description="Elongation factor EFG" evidence="7">
    <location>
        <begin position="596"/>
        <end position="705"/>
    </location>
</feature>
<dbReference type="InterPro" id="IPR035647">
    <property type="entry name" value="EFG_III/V"/>
</dbReference>
<dbReference type="SMART" id="SM00838">
    <property type="entry name" value="EFG_C"/>
    <property type="match status" value="1"/>
</dbReference>
<dbReference type="InterPro" id="IPR005517">
    <property type="entry name" value="Transl_elong_EFG/EF2_IV"/>
</dbReference>
<evidence type="ECO:0000313" key="9">
    <source>
        <dbReference type="EMBL" id="ELR24923.1"/>
    </source>
</evidence>
<dbReference type="SUPFAM" id="SSF52540">
    <property type="entry name" value="P-loop containing nucleoside triphosphate hydrolases"/>
    <property type="match status" value="1"/>
</dbReference>
<gene>
    <name evidence="9" type="ORF">ACA1_176010</name>
</gene>
<dbReference type="SUPFAM" id="SSF54980">
    <property type="entry name" value="EF-G C-terminal domain-like"/>
    <property type="match status" value="1"/>
</dbReference>
<dbReference type="SUPFAM" id="SSF54211">
    <property type="entry name" value="Ribosomal protein S5 domain 2-like"/>
    <property type="match status" value="1"/>
</dbReference>
<keyword evidence="3" id="KW-0547">Nucleotide-binding</keyword>
<dbReference type="PANTHER" id="PTHR42908:SF3">
    <property type="entry name" value="ELONGATION FACTOR-LIKE GTPASE 1"/>
    <property type="match status" value="1"/>
</dbReference>
<evidence type="ECO:0000259" key="7">
    <source>
        <dbReference type="SMART" id="SM00838"/>
    </source>
</evidence>
<feature type="domain" description="Translation elongation factor EFG/EF2" evidence="8">
    <location>
        <begin position="435"/>
        <end position="594"/>
    </location>
</feature>
<dbReference type="InterPro" id="IPR014721">
    <property type="entry name" value="Ribsml_uS5_D2-typ_fold_subgr"/>
</dbReference>
<dbReference type="Pfam" id="PF03764">
    <property type="entry name" value="EFG_IV"/>
    <property type="match status" value="1"/>
</dbReference>
<reference evidence="9 10" key="1">
    <citation type="journal article" date="2013" name="Genome Biol.">
        <title>Genome of Acanthamoeba castellanii highlights extensive lateral gene transfer and early evolution of tyrosine kinase signaling.</title>
        <authorList>
            <person name="Clarke M."/>
            <person name="Lohan A.J."/>
            <person name="Liu B."/>
            <person name="Lagkouvardos I."/>
            <person name="Roy S."/>
            <person name="Zafar N."/>
            <person name="Bertelli C."/>
            <person name="Schilde C."/>
            <person name="Kianianmomeni A."/>
            <person name="Burglin T.R."/>
            <person name="Frech C."/>
            <person name="Turcotte B."/>
            <person name="Kopec K.O."/>
            <person name="Synnott J.M."/>
            <person name="Choo C."/>
            <person name="Paponov I."/>
            <person name="Finkler A."/>
            <person name="Soon Heng Tan C."/>
            <person name="Hutchins A.P."/>
            <person name="Weinmeier T."/>
            <person name="Rattei T."/>
            <person name="Chu J.S."/>
            <person name="Gimenez G."/>
            <person name="Irimia M."/>
            <person name="Rigden D.J."/>
            <person name="Fitzpatrick D.A."/>
            <person name="Lorenzo-Morales J."/>
            <person name="Bateman A."/>
            <person name="Chiu C.H."/>
            <person name="Tang P."/>
            <person name="Hegemann P."/>
            <person name="Fromm H."/>
            <person name="Raoult D."/>
            <person name="Greub G."/>
            <person name="Miranda-Saavedra D."/>
            <person name="Chen N."/>
            <person name="Nash P."/>
            <person name="Ginger M.L."/>
            <person name="Horn M."/>
            <person name="Schaap P."/>
            <person name="Caler L."/>
            <person name="Loftus B."/>
        </authorList>
    </citation>
    <scope>NUCLEOTIDE SEQUENCE [LARGE SCALE GENOMIC DNA]</scope>
    <source>
        <strain evidence="9 10">Neff</strain>
    </source>
</reference>
<keyword evidence="4" id="KW-0342">GTP-binding</keyword>
<evidence type="ECO:0000256" key="2">
    <source>
        <dbReference type="ARBA" id="ARBA00022490"/>
    </source>
</evidence>
<dbReference type="InterPro" id="IPR020568">
    <property type="entry name" value="Ribosomal_Su5_D2-typ_SF"/>
</dbReference>
<dbReference type="Pfam" id="PF00009">
    <property type="entry name" value="GTP_EFTU"/>
    <property type="match status" value="1"/>
</dbReference>
<dbReference type="GO" id="GO:1990904">
    <property type="term" value="C:ribonucleoprotein complex"/>
    <property type="evidence" value="ECO:0007669"/>
    <property type="project" value="TreeGrafter"/>
</dbReference>
<dbReference type="Gene3D" id="3.90.1430.10">
    <property type="entry name" value="Yeast translation eEF2 (G' domain)"/>
    <property type="match status" value="1"/>
</dbReference>
<proteinExistence type="predicted"/>
<evidence type="ECO:0000256" key="6">
    <source>
        <dbReference type="SAM" id="MobiDB-lite"/>
    </source>
</evidence>
<dbReference type="OrthoDB" id="364892at2759"/>